<reference evidence="1 2" key="1">
    <citation type="submission" date="2019-07" db="EMBL/GenBank/DDBJ databases">
        <title>Genome sequencing of Parabacteroides distasonis iSURF_7.</title>
        <authorList>
            <person name="Degefu H.N."/>
            <person name="Ruoff K.L."/>
            <person name="Price C.E."/>
            <person name="Valls R.A."/>
            <person name="O'Toole G.A."/>
        </authorList>
    </citation>
    <scope>NUCLEOTIDE SEQUENCE [LARGE SCALE GENOMIC DNA]</scope>
    <source>
        <strain evidence="1 2">CFPLTA003_1B</strain>
    </source>
</reference>
<accession>A0A5C6K3R5</accession>
<organism evidence="1 2">
    <name type="scientific">Parabacteroides distasonis</name>
    <dbReference type="NCBI Taxonomy" id="823"/>
    <lineage>
        <taxon>Bacteria</taxon>
        <taxon>Pseudomonadati</taxon>
        <taxon>Bacteroidota</taxon>
        <taxon>Bacteroidia</taxon>
        <taxon>Bacteroidales</taxon>
        <taxon>Tannerellaceae</taxon>
        <taxon>Parabacteroides</taxon>
    </lineage>
</organism>
<gene>
    <name evidence="1" type="ORF">FSA05_22505</name>
</gene>
<evidence type="ECO:0000313" key="2">
    <source>
        <dbReference type="Proteomes" id="UP000315827"/>
    </source>
</evidence>
<evidence type="ECO:0000313" key="1">
    <source>
        <dbReference type="EMBL" id="TWV57730.1"/>
    </source>
</evidence>
<sequence length="130" mass="14965">METKDLKKRFKDLTVVKLTMDAVYSHRDIEEKVRKQFGNTVLRYEHNGKKVNIASSATYGKFIGQLKPGVKVVMTGAEIEINPEYAKKVWEVRTEPSFMCGEFVVWLEGFSGAYSCEMLRFPEPDEDLSF</sequence>
<dbReference type="Proteomes" id="UP000315827">
    <property type="component" value="Unassembled WGS sequence"/>
</dbReference>
<dbReference type="AlphaFoldDB" id="A0A5C6K3R5"/>
<dbReference type="EMBL" id="VOHW01000025">
    <property type="protein sequence ID" value="TWV57730.1"/>
    <property type="molecule type" value="Genomic_DNA"/>
</dbReference>
<comment type="caution">
    <text evidence="1">The sequence shown here is derived from an EMBL/GenBank/DDBJ whole genome shotgun (WGS) entry which is preliminary data.</text>
</comment>
<name>A0A5C6K3R5_PARDI</name>
<proteinExistence type="predicted"/>
<dbReference type="RefSeq" id="WP_146376237.1">
    <property type="nucleotide sequence ID" value="NZ_VOHW01000025.1"/>
</dbReference>
<protein>
    <submittedName>
        <fullName evidence="1">Uncharacterized protein</fullName>
    </submittedName>
</protein>